<accession>A0ABW1ZUC2</accession>
<proteinExistence type="predicted"/>
<evidence type="ECO:0000313" key="2">
    <source>
        <dbReference type="Proteomes" id="UP001596317"/>
    </source>
</evidence>
<gene>
    <name evidence="1" type="ORF">ACFP90_25525</name>
</gene>
<dbReference type="EMBL" id="JBHSWB010000003">
    <property type="protein sequence ID" value="MFC6663394.1"/>
    <property type="molecule type" value="Genomic_DNA"/>
</dbReference>
<sequence>MGINADFLIKHVRPADMEAYNLICNARGAGSLHDYLVQAGVTPQQIDTAFNLWAGLAVLDIGTPANLPAYANAAIAISQARWQEFYQTAASTIMFLNGPLLRELSYQSERHAGANFDFDPAEQIPLAITVPQHGNQVQVQRNLNGAHLTSDAHGNACHFAGLF</sequence>
<name>A0ABW1ZUC2_9DEIO</name>
<organism evidence="1 2">
    <name type="scientific">Deinococcus multiflagellatus</name>
    <dbReference type="NCBI Taxonomy" id="1656887"/>
    <lineage>
        <taxon>Bacteria</taxon>
        <taxon>Thermotogati</taxon>
        <taxon>Deinococcota</taxon>
        <taxon>Deinococci</taxon>
        <taxon>Deinococcales</taxon>
        <taxon>Deinococcaceae</taxon>
        <taxon>Deinococcus</taxon>
    </lineage>
</organism>
<keyword evidence="2" id="KW-1185">Reference proteome</keyword>
<evidence type="ECO:0000313" key="1">
    <source>
        <dbReference type="EMBL" id="MFC6663394.1"/>
    </source>
</evidence>
<dbReference type="RefSeq" id="WP_224612735.1">
    <property type="nucleotide sequence ID" value="NZ_JAIQXV010000034.1"/>
</dbReference>
<dbReference type="Proteomes" id="UP001596317">
    <property type="component" value="Unassembled WGS sequence"/>
</dbReference>
<comment type="caution">
    <text evidence="1">The sequence shown here is derived from an EMBL/GenBank/DDBJ whole genome shotgun (WGS) entry which is preliminary data.</text>
</comment>
<reference evidence="2" key="1">
    <citation type="journal article" date="2019" name="Int. J. Syst. Evol. Microbiol.">
        <title>The Global Catalogue of Microorganisms (GCM) 10K type strain sequencing project: providing services to taxonomists for standard genome sequencing and annotation.</title>
        <authorList>
            <consortium name="The Broad Institute Genomics Platform"/>
            <consortium name="The Broad Institute Genome Sequencing Center for Infectious Disease"/>
            <person name="Wu L."/>
            <person name="Ma J."/>
        </authorList>
    </citation>
    <scope>NUCLEOTIDE SEQUENCE [LARGE SCALE GENOMIC DNA]</scope>
    <source>
        <strain evidence="2">CCUG 63830</strain>
    </source>
</reference>
<protein>
    <submittedName>
        <fullName evidence="1">Uncharacterized protein</fullName>
    </submittedName>
</protein>